<feature type="DNA-binding region" description="H-T-H motif" evidence="4">
    <location>
        <begin position="23"/>
        <end position="42"/>
    </location>
</feature>
<feature type="domain" description="HTH tetR-type" evidence="5">
    <location>
        <begin position="1"/>
        <end position="60"/>
    </location>
</feature>
<dbReference type="PRINTS" id="PR00455">
    <property type="entry name" value="HTHTETR"/>
</dbReference>
<evidence type="ECO:0000256" key="2">
    <source>
        <dbReference type="ARBA" id="ARBA00023125"/>
    </source>
</evidence>
<protein>
    <submittedName>
        <fullName evidence="6">Transcriptional regulator, TetR family</fullName>
    </submittedName>
</protein>
<dbReference type="InterPro" id="IPR009057">
    <property type="entry name" value="Homeodomain-like_sf"/>
</dbReference>
<evidence type="ECO:0000256" key="4">
    <source>
        <dbReference type="PROSITE-ProRule" id="PRU00335"/>
    </source>
</evidence>
<gene>
    <name evidence="6" type="ORF">KL86SPO_50405</name>
</gene>
<dbReference type="PROSITE" id="PS50977">
    <property type="entry name" value="HTH_TETR_2"/>
    <property type="match status" value="1"/>
</dbReference>
<dbReference type="InterPro" id="IPR001647">
    <property type="entry name" value="HTH_TetR"/>
</dbReference>
<dbReference type="Pfam" id="PF00440">
    <property type="entry name" value="TetR_N"/>
    <property type="match status" value="1"/>
</dbReference>
<dbReference type="RefSeq" id="WP_075756192.1">
    <property type="nucleotide sequence ID" value="NZ_LT608335.1"/>
</dbReference>
<dbReference type="Gene3D" id="1.10.357.10">
    <property type="entry name" value="Tetracycline Repressor, domain 2"/>
    <property type="match status" value="1"/>
</dbReference>
<keyword evidence="1" id="KW-0805">Transcription regulation</keyword>
<dbReference type="SUPFAM" id="SSF46689">
    <property type="entry name" value="Homeodomain-like"/>
    <property type="match status" value="1"/>
</dbReference>
<dbReference type="PANTHER" id="PTHR47506">
    <property type="entry name" value="TRANSCRIPTIONAL REGULATORY PROTEIN"/>
    <property type="match status" value="1"/>
</dbReference>
<proteinExistence type="predicted"/>
<evidence type="ECO:0000259" key="5">
    <source>
        <dbReference type="PROSITE" id="PS50977"/>
    </source>
</evidence>
<evidence type="ECO:0000313" key="6">
    <source>
        <dbReference type="EMBL" id="SCM82634.1"/>
    </source>
</evidence>
<dbReference type="EMBL" id="FMJE01000005">
    <property type="protein sequence ID" value="SCM82634.1"/>
    <property type="molecule type" value="Genomic_DNA"/>
</dbReference>
<reference evidence="6" key="1">
    <citation type="submission" date="2016-08" db="EMBL/GenBank/DDBJ databases">
        <authorList>
            <person name="Seilhamer J.J."/>
        </authorList>
    </citation>
    <scope>NUCLEOTIDE SEQUENCE</scope>
    <source>
        <strain evidence="6">86</strain>
    </source>
</reference>
<evidence type="ECO:0000256" key="3">
    <source>
        <dbReference type="ARBA" id="ARBA00023163"/>
    </source>
</evidence>
<keyword evidence="2 4" id="KW-0238">DNA-binding</keyword>
<dbReference type="GO" id="GO:0003677">
    <property type="term" value="F:DNA binding"/>
    <property type="evidence" value="ECO:0007669"/>
    <property type="project" value="UniProtKB-UniRule"/>
</dbReference>
<dbReference type="InterPro" id="IPR036271">
    <property type="entry name" value="Tet_transcr_reg_TetR-rel_C_sf"/>
</dbReference>
<dbReference type="AlphaFoldDB" id="A0A212LYG8"/>
<evidence type="ECO:0000256" key="1">
    <source>
        <dbReference type="ARBA" id="ARBA00023015"/>
    </source>
</evidence>
<dbReference type="SUPFAM" id="SSF48498">
    <property type="entry name" value="Tetracyclin repressor-like, C-terminal domain"/>
    <property type="match status" value="1"/>
</dbReference>
<name>A0A212LYG8_9FIRM</name>
<dbReference type="InterPro" id="IPR023772">
    <property type="entry name" value="DNA-bd_HTH_TetR-type_CS"/>
</dbReference>
<accession>A0A212LYG8</accession>
<dbReference type="PANTHER" id="PTHR47506:SF1">
    <property type="entry name" value="HTH-TYPE TRANSCRIPTIONAL REGULATOR YJDC"/>
    <property type="match status" value="1"/>
</dbReference>
<sequence length="193" mass="21729">MTKENIVIAALRLFLTRGYKSVSLVDVANEVNITKGGIYHYFSSKDELLQVALHYLFDRLEANYSALLDDRNTLREVLHALIVEKTPEQYAKDLLGVDGQYSVDCAHFAIEILGKFPDIQQRIETGRVSACEAFARKLETAMEKGEIKSGFDSYALAANIIAMTNGQISLGSQFQSEAMRQRMLDNVWMLLKV</sequence>
<keyword evidence="3" id="KW-0804">Transcription</keyword>
<organism evidence="6">
    <name type="scientific">uncultured Sporomusa sp</name>
    <dbReference type="NCBI Taxonomy" id="307249"/>
    <lineage>
        <taxon>Bacteria</taxon>
        <taxon>Bacillati</taxon>
        <taxon>Bacillota</taxon>
        <taxon>Negativicutes</taxon>
        <taxon>Selenomonadales</taxon>
        <taxon>Sporomusaceae</taxon>
        <taxon>Sporomusa</taxon>
        <taxon>environmental samples</taxon>
    </lineage>
</organism>
<dbReference type="PROSITE" id="PS01081">
    <property type="entry name" value="HTH_TETR_1"/>
    <property type="match status" value="1"/>
</dbReference>